<dbReference type="PANTHER" id="PTHR32322:SF2">
    <property type="entry name" value="EAMA DOMAIN-CONTAINING PROTEIN"/>
    <property type="match status" value="1"/>
</dbReference>
<feature type="domain" description="EamA" evidence="7">
    <location>
        <begin position="155"/>
        <end position="299"/>
    </location>
</feature>
<feature type="transmembrane region" description="Helical" evidence="6">
    <location>
        <begin position="282"/>
        <end position="300"/>
    </location>
</feature>
<dbReference type="Pfam" id="PF00892">
    <property type="entry name" value="EamA"/>
    <property type="match status" value="2"/>
</dbReference>
<reference evidence="8 9" key="1">
    <citation type="submission" date="2016-10" db="EMBL/GenBank/DDBJ databases">
        <authorList>
            <person name="de Groot N.N."/>
        </authorList>
    </citation>
    <scope>NUCLEOTIDE SEQUENCE [LARGE SCALE GENOMIC DNA]</scope>
    <source>
        <strain evidence="8 9">DSM 2179</strain>
    </source>
</reference>
<keyword evidence="5 6" id="KW-0472">Membrane</keyword>
<dbReference type="PANTHER" id="PTHR32322">
    <property type="entry name" value="INNER MEMBRANE TRANSPORTER"/>
    <property type="match status" value="1"/>
</dbReference>
<feature type="transmembrane region" description="Helical" evidence="6">
    <location>
        <begin position="149"/>
        <end position="170"/>
    </location>
</feature>
<keyword evidence="3 6" id="KW-0812">Transmembrane</keyword>
<feature type="transmembrane region" description="Helical" evidence="6">
    <location>
        <begin position="124"/>
        <end position="143"/>
    </location>
</feature>
<feature type="transmembrane region" description="Helical" evidence="6">
    <location>
        <begin position="230"/>
        <end position="247"/>
    </location>
</feature>
<sequence>MQQIKGMLFLLGAFTLAGTSVVAARYVTGKLGPYTITCVSLLFAILFLLPLTRWKTIESLFHLTGKDWIYLFFQSVCGVFLYRMFLLFGLLHTSSAEAGILTGATPAITVILSRVLLKEKITSIKLFGIFCTVAGILLIQNIFTATDHFSMAHLVGNLFVICSATCESLFNTCSKIAITTKKAGSSTTLSPIIQTILVSLIAIVLCLLPASLEQPLALLAQADQTEWFALIWYGVFVTALAYIFWYAGIKHCTLATAAAFSGMIPFTALVLSVLILKEQTTMQQWIGCILLITSMVLIGFTKESSNIKISSESKEAI</sequence>
<dbReference type="InterPro" id="IPR037185">
    <property type="entry name" value="EmrE-like"/>
</dbReference>
<dbReference type="AlphaFoldDB" id="A0A1H7C357"/>
<dbReference type="InterPro" id="IPR050638">
    <property type="entry name" value="AA-Vitamin_Transporters"/>
</dbReference>
<evidence type="ECO:0000256" key="4">
    <source>
        <dbReference type="ARBA" id="ARBA00022989"/>
    </source>
</evidence>
<evidence type="ECO:0000313" key="9">
    <source>
        <dbReference type="Proteomes" id="UP000199662"/>
    </source>
</evidence>
<dbReference type="Proteomes" id="UP000199662">
    <property type="component" value="Unassembled WGS sequence"/>
</dbReference>
<evidence type="ECO:0000259" key="7">
    <source>
        <dbReference type="Pfam" id="PF00892"/>
    </source>
</evidence>
<evidence type="ECO:0000313" key="8">
    <source>
        <dbReference type="EMBL" id="SEJ84121.1"/>
    </source>
</evidence>
<feature type="transmembrane region" description="Helical" evidence="6">
    <location>
        <begin position="33"/>
        <end position="51"/>
    </location>
</feature>
<dbReference type="GO" id="GO:0016020">
    <property type="term" value="C:membrane"/>
    <property type="evidence" value="ECO:0007669"/>
    <property type="project" value="UniProtKB-SubCell"/>
</dbReference>
<dbReference type="Gene3D" id="1.10.3730.20">
    <property type="match status" value="1"/>
</dbReference>
<dbReference type="SUPFAM" id="SSF103481">
    <property type="entry name" value="Multidrug resistance efflux transporter EmrE"/>
    <property type="match status" value="2"/>
</dbReference>
<comment type="similarity">
    <text evidence="2">Belongs to the EamA transporter family.</text>
</comment>
<feature type="transmembrane region" description="Helical" evidence="6">
    <location>
        <begin position="254"/>
        <end position="276"/>
    </location>
</feature>
<evidence type="ECO:0000256" key="6">
    <source>
        <dbReference type="SAM" id="Phobius"/>
    </source>
</evidence>
<accession>A0A1H7C357</accession>
<feature type="transmembrane region" description="Helical" evidence="6">
    <location>
        <begin position="191"/>
        <end position="210"/>
    </location>
</feature>
<protein>
    <submittedName>
        <fullName evidence="8">EamA domain-containing membrane protein RarD</fullName>
    </submittedName>
</protein>
<name>A0A1H7C357_9FIRM</name>
<feature type="domain" description="EamA" evidence="7">
    <location>
        <begin position="5"/>
        <end position="139"/>
    </location>
</feature>
<evidence type="ECO:0000256" key="1">
    <source>
        <dbReference type="ARBA" id="ARBA00004141"/>
    </source>
</evidence>
<evidence type="ECO:0000256" key="2">
    <source>
        <dbReference type="ARBA" id="ARBA00007362"/>
    </source>
</evidence>
<feature type="transmembrane region" description="Helical" evidence="6">
    <location>
        <begin position="71"/>
        <end position="92"/>
    </location>
</feature>
<gene>
    <name evidence="8" type="ORF">SAMN05660742_11932</name>
</gene>
<evidence type="ECO:0000256" key="5">
    <source>
        <dbReference type="ARBA" id="ARBA00023136"/>
    </source>
</evidence>
<keyword evidence="4 6" id="KW-1133">Transmembrane helix</keyword>
<dbReference type="STRING" id="84035.SAMN05660742_11932"/>
<proteinExistence type="inferred from homology"/>
<comment type="subcellular location">
    <subcellularLocation>
        <location evidence="1">Membrane</location>
        <topology evidence="1">Multi-pass membrane protein</topology>
    </subcellularLocation>
</comment>
<organism evidence="8 9">
    <name type="scientific">Propionispira arboris</name>
    <dbReference type="NCBI Taxonomy" id="84035"/>
    <lineage>
        <taxon>Bacteria</taxon>
        <taxon>Bacillati</taxon>
        <taxon>Bacillota</taxon>
        <taxon>Negativicutes</taxon>
        <taxon>Selenomonadales</taxon>
        <taxon>Selenomonadaceae</taxon>
        <taxon>Propionispira</taxon>
    </lineage>
</organism>
<evidence type="ECO:0000256" key="3">
    <source>
        <dbReference type="ARBA" id="ARBA00022692"/>
    </source>
</evidence>
<dbReference type="RefSeq" id="WP_091834138.1">
    <property type="nucleotide sequence ID" value="NZ_FNZK01000019.1"/>
</dbReference>
<dbReference type="InterPro" id="IPR000620">
    <property type="entry name" value="EamA_dom"/>
</dbReference>
<feature type="transmembrane region" description="Helical" evidence="6">
    <location>
        <begin position="98"/>
        <end position="117"/>
    </location>
</feature>
<keyword evidence="9" id="KW-1185">Reference proteome</keyword>
<dbReference type="EMBL" id="FNZK01000019">
    <property type="protein sequence ID" value="SEJ84121.1"/>
    <property type="molecule type" value="Genomic_DNA"/>
</dbReference>